<evidence type="ECO:0000256" key="1">
    <source>
        <dbReference type="SAM" id="Phobius"/>
    </source>
</evidence>
<keyword evidence="3" id="KW-1185">Reference proteome</keyword>
<evidence type="ECO:0000313" key="3">
    <source>
        <dbReference type="Proteomes" id="UP001172778"/>
    </source>
</evidence>
<keyword evidence="1" id="KW-0472">Membrane</keyword>
<keyword evidence="1" id="KW-0812">Transmembrane</keyword>
<comment type="caution">
    <text evidence="2">The sequence shown here is derived from an EMBL/GenBank/DDBJ whole genome shotgun (WGS) entry which is preliminary data.</text>
</comment>
<reference evidence="2" key="1">
    <citation type="submission" date="2023-03" db="EMBL/GenBank/DDBJ databases">
        <title>Chitinimonas shenzhenensis gen. nov., sp. nov., a novel member of family Burkholderiaceae isolated from activated sludge collected in Shen Zhen, China.</title>
        <authorList>
            <person name="Wang X."/>
        </authorList>
    </citation>
    <scope>NUCLEOTIDE SEQUENCE</scope>
    <source>
        <strain evidence="2">DQS-5</strain>
    </source>
</reference>
<sequence>MLNPAYGWLVGIAAGAAVLAGGGGAWVGYRYGQQQGEATVQRLRADQATARAEATSRAASRYQSAVEFGEQLARLHLSQLASLQTASRQRLQRVSHVSTVYRPTPAVAAVPVVCTIPNGWLRDYNAAFGLSDPVTNTGQLTSQTAAAASPEAGLLDDLATSGVSLADLRAHSEDLASWCQATAAQRDRLLDLLTSQTSEDSHD</sequence>
<keyword evidence="1" id="KW-1133">Transmembrane helix</keyword>
<gene>
    <name evidence="2" type="ORF">PZA18_10460</name>
</gene>
<dbReference type="EMBL" id="JARRAF010000010">
    <property type="protein sequence ID" value="MDK2124474.1"/>
    <property type="molecule type" value="Genomic_DNA"/>
</dbReference>
<accession>A0ABT7DWM2</accession>
<dbReference type="Proteomes" id="UP001172778">
    <property type="component" value="Unassembled WGS sequence"/>
</dbReference>
<feature type="transmembrane region" description="Helical" evidence="1">
    <location>
        <begin position="6"/>
        <end position="29"/>
    </location>
</feature>
<proteinExistence type="predicted"/>
<organism evidence="2 3">
    <name type="scientific">Parachitinimonas caeni</name>
    <dbReference type="NCBI Taxonomy" id="3031301"/>
    <lineage>
        <taxon>Bacteria</taxon>
        <taxon>Pseudomonadati</taxon>
        <taxon>Pseudomonadota</taxon>
        <taxon>Betaproteobacteria</taxon>
        <taxon>Neisseriales</taxon>
        <taxon>Chitinibacteraceae</taxon>
        <taxon>Parachitinimonas</taxon>
    </lineage>
</organism>
<evidence type="ECO:0000313" key="2">
    <source>
        <dbReference type="EMBL" id="MDK2124474.1"/>
    </source>
</evidence>
<protein>
    <submittedName>
        <fullName evidence="2">Uncharacterized protein</fullName>
    </submittedName>
</protein>
<name>A0ABT7DWM2_9NEIS</name>
<dbReference type="RefSeq" id="WP_284100787.1">
    <property type="nucleotide sequence ID" value="NZ_JARRAF010000010.1"/>
</dbReference>